<evidence type="ECO:0000259" key="9">
    <source>
        <dbReference type="PROSITE" id="PS52005"/>
    </source>
</evidence>
<evidence type="ECO:0000256" key="5">
    <source>
        <dbReference type="SAM" id="MobiDB-lite"/>
    </source>
</evidence>
<dbReference type="SUPFAM" id="SSF46626">
    <property type="entry name" value="Cytochrome c"/>
    <property type="match status" value="1"/>
</dbReference>
<proteinExistence type="predicted"/>
<dbReference type="SUPFAM" id="SSF49785">
    <property type="entry name" value="Galactose-binding domain-like"/>
    <property type="match status" value="1"/>
</dbReference>
<reference evidence="11" key="1">
    <citation type="journal article" date="2019" name="Int. J. Syst. Evol. Microbiol.">
        <title>The Global Catalogue of Microorganisms (GCM) 10K type strain sequencing project: providing services to taxonomists for standard genome sequencing and annotation.</title>
        <authorList>
            <consortium name="The Broad Institute Genomics Platform"/>
            <consortium name="The Broad Institute Genome Sequencing Center for Infectious Disease"/>
            <person name="Wu L."/>
            <person name="Ma J."/>
        </authorList>
    </citation>
    <scope>NUCLEOTIDE SEQUENCE [LARGE SCALE GENOMIC DNA]</scope>
    <source>
        <strain evidence="11">CCUG 54356</strain>
    </source>
</reference>
<keyword evidence="11" id="KW-1185">Reference proteome</keyword>
<accession>A0ABW3UB78</accession>
<evidence type="ECO:0000256" key="1">
    <source>
        <dbReference type="ARBA" id="ARBA00022617"/>
    </source>
</evidence>
<evidence type="ECO:0000256" key="3">
    <source>
        <dbReference type="ARBA" id="ARBA00023004"/>
    </source>
</evidence>
<feature type="compositionally biased region" description="Gly residues" evidence="5">
    <location>
        <begin position="254"/>
        <end position="272"/>
    </location>
</feature>
<dbReference type="InterPro" id="IPR047569">
    <property type="entry name" value="CBM56"/>
</dbReference>
<keyword evidence="3 4" id="KW-0408">Iron</keyword>
<dbReference type="InterPro" id="IPR051395">
    <property type="entry name" value="Cytochrome_c_Peroxidase/MauG"/>
</dbReference>
<protein>
    <submittedName>
        <fullName evidence="10">Di-heme oxidoredictase family protein</fullName>
    </submittedName>
</protein>
<evidence type="ECO:0000256" key="4">
    <source>
        <dbReference type="PROSITE-ProRule" id="PRU00433"/>
    </source>
</evidence>
<feature type="region of interest" description="Disordered" evidence="5">
    <location>
        <begin position="249"/>
        <end position="305"/>
    </location>
</feature>
<name>A0ABW3UB78_9GAMM</name>
<dbReference type="PANTHER" id="PTHR30600:SF4">
    <property type="entry name" value="CYTOCHROME C DOMAIN-CONTAINING PROTEIN"/>
    <property type="match status" value="1"/>
</dbReference>
<dbReference type="Gene3D" id="1.10.760.10">
    <property type="entry name" value="Cytochrome c-like domain"/>
    <property type="match status" value="1"/>
</dbReference>
<keyword evidence="6" id="KW-0732">Signal</keyword>
<gene>
    <name evidence="10" type="ORF">ACFQ2X_13370</name>
</gene>
<evidence type="ECO:0000313" key="10">
    <source>
        <dbReference type="EMBL" id="MFD1217599.1"/>
    </source>
</evidence>
<dbReference type="InterPro" id="IPR000421">
    <property type="entry name" value="FA58C"/>
</dbReference>
<feature type="compositionally biased region" description="Low complexity" evidence="5">
    <location>
        <begin position="273"/>
        <end position="291"/>
    </location>
</feature>
<keyword evidence="2 4" id="KW-0479">Metal-binding</keyword>
<evidence type="ECO:0000259" key="8">
    <source>
        <dbReference type="PROSITE" id="PS51007"/>
    </source>
</evidence>
<feature type="domain" description="Cytochrome c" evidence="8">
    <location>
        <begin position="789"/>
        <end position="937"/>
    </location>
</feature>
<dbReference type="PROSITE" id="PS51007">
    <property type="entry name" value="CYTC"/>
    <property type="match status" value="1"/>
</dbReference>
<organism evidence="10 11">
    <name type="scientific">Microbulbifer celer</name>
    <dbReference type="NCBI Taxonomy" id="435905"/>
    <lineage>
        <taxon>Bacteria</taxon>
        <taxon>Pseudomonadati</taxon>
        <taxon>Pseudomonadota</taxon>
        <taxon>Gammaproteobacteria</taxon>
        <taxon>Cellvibrionales</taxon>
        <taxon>Microbulbiferaceae</taxon>
        <taxon>Microbulbifer</taxon>
    </lineage>
</organism>
<dbReference type="Gene3D" id="2.60.120.260">
    <property type="entry name" value="Galactose-binding domain-like"/>
    <property type="match status" value="1"/>
</dbReference>
<dbReference type="InterPro" id="IPR010538">
    <property type="entry name" value="DHOR"/>
</dbReference>
<feature type="chain" id="PRO_5047069390" evidence="6">
    <location>
        <begin position="34"/>
        <end position="937"/>
    </location>
</feature>
<keyword evidence="1 4" id="KW-0349">Heme</keyword>
<dbReference type="InterPro" id="IPR008979">
    <property type="entry name" value="Galactose-bd-like_sf"/>
</dbReference>
<evidence type="ECO:0000256" key="6">
    <source>
        <dbReference type="SAM" id="SignalP"/>
    </source>
</evidence>
<comment type="caution">
    <text evidence="10">The sequence shown here is derived from an EMBL/GenBank/DDBJ whole genome shotgun (WGS) entry which is preliminary data.</text>
</comment>
<evidence type="ECO:0000313" key="11">
    <source>
        <dbReference type="Proteomes" id="UP001597264"/>
    </source>
</evidence>
<dbReference type="RefSeq" id="WP_230436008.1">
    <property type="nucleotide sequence ID" value="NZ_CP087715.1"/>
</dbReference>
<dbReference type="Proteomes" id="UP001597264">
    <property type="component" value="Unassembled WGS sequence"/>
</dbReference>
<feature type="signal peptide" evidence="6">
    <location>
        <begin position="1"/>
        <end position="33"/>
    </location>
</feature>
<feature type="domain" description="F5/8 type C" evidence="7">
    <location>
        <begin position="22"/>
        <end position="168"/>
    </location>
</feature>
<dbReference type="PROSITE" id="PS52005">
    <property type="entry name" value="CBM56"/>
    <property type="match status" value="1"/>
</dbReference>
<dbReference type="Pfam" id="PF06537">
    <property type="entry name" value="DHOR"/>
    <property type="match status" value="1"/>
</dbReference>
<evidence type="ECO:0000256" key="2">
    <source>
        <dbReference type="ARBA" id="ARBA00022723"/>
    </source>
</evidence>
<dbReference type="InterPro" id="IPR036909">
    <property type="entry name" value="Cyt_c-like_dom_sf"/>
</dbReference>
<dbReference type="PROSITE" id="PS50022">
    <property type="entry name" value="FA58C_3"/>
    <property type="match status" value="1"/>
</dbReference>
<dbReference type="PANTHER" id="PTHR30600">
    <property type="entry name" value="CYTOCHROME C PEROXIDASE-RELATED"/>
    <property type="match status" value="1"/>
</dbReference>
<dbReference type="EMBL" id="JBHTLR010000017">
    <property type="protein sequence ID" value="MFD1217599.1"/>
    <property type="molecule type" value="Genomic_DNA"/>
</dbReference>
<sequence>MRLPPHQRGAFLAPVFSLMTASALYAMSITAQAQIQNPSTNLATGASVTASTADLAAAYAVDGDNGTRWASAAQTDPSWLSIDLGQLYNLNQVEIFWEAANADTYEILGSSNGSQWTTLSTQTGGQFGHRTDSVSVNGTYRYVRINGLSRSAGNQWGYSIWELGVFGSPATCDNGCMLEVNGSTARAQMDGGDIVDLHYSINGGAQQNVRMNQSGSEWTYDVPNLSSGDTVSYFFTKITNGVGETTDAAQFTFGGQGGSSSSSSGGGSGSGGSSSSSSSSSGGGSSSSSSGGSSGGGSSSSSSGGADLGSIVPLYDGSTPLEPVIQYETATALVTRFSDRARDRHAKEDHFQAYDHYLSFYWEDRTAAIEIIDEVAKGGDSVRMNVRTEFKLSDTEAENRWFYRGVGTVAEYCDNGTMVVEDQYNYHKERTYNCREGRNIQVGDKLEFELSQFLDASVPNGRANYYGTTFLYIVGEGLVPWDVGGTTPFGGVKDSYKIPEAAWLGGDTTIHALTSGETDNHFMQMATNIGYENAQPFMRGRRVLHSSAVDGVHDEKPIENPPLQDMIGLAGPHYIADSCASCHERNGRAAPAPVGEPLEKWTFKVADANGNPDPYLGSALQPKARGGASSEGNVSIAFWSEQNGLRSPNYAFTGVTPERFSARIAPNLVGMGLLEAIEESAIVAQADPNDSNGDGISGRVNRVVDPETGDTRLGRFGWKAGAPSIRHQLARAFNTDMGVMTSVFPEPDCGSSQNDCGSGGAELDDQHLQDLTKYIALLGVRPQRNHDDPSVQNGQQLFSSIGCADCHTPTQQTSANHPFAELRDQTIHPYTDLLLHDMGPGLADNLGEGEASGAEWRTAPLWGLGLSACVTGGVENPVGGQGNEVCTPEHSYLHDGRARSIEEAILWHGGEGEASKNGYQGLSASGKQDLLNFLNSL</sequence>
<evidence type="ECO:0000259" key="7">
    <source>
        <dbReference type="PROSITE" id="PS50022"/>
    </source>
</evidence>
<dbReference type="Pfam" id="PF22633">
    <property type="entry name" value="F5_F8_type_C_2"/>
    <property type="match status" value="1"/>
</dbReference>
<dbReference type="InterPro" id="IPR009056">
    <property type="entry name" value="Cyt_c-like_dom"/>
</dbReference>
<feature type="domain" description="CBM56" evidence="9">
    <location>
        <begin position="163"/>
        <end position="253"/>
    </location>
</feature>
<dbReference type="Pfam" id="PF22184">
    <property type="entry name" value="CBM_56"/>
    <property type="match status" value="1"/>
</dbReference>